<comment type="similarity">
    <text evidence="3">In the N-terminal section; belongs to the glycosyltransferase 51 family.</text>
</comment>
<keyword evidence="13" id="KW-0511">Multifunctional enzyme</keyword>
<dbReference type="InterPro" id="IPR001460">
    <property type="entry name" value="PCN-bd_Tpept"/>
</dbReference>
<comment type="similarity">
    <text evidence="2">In the C-terminal section; belongs to the transpeptidase family.</text>
</comment>
<name>A0A1F5ZU33_9BACT</name>
<keyword evidence="10" id="KW-0133">Cell shape</keyword>
<dbReference type="InterPro" id="IPR050396">
    <property type="entry name" value="Glycosyltr_51/Transpeptidase"/>
</dbReference>
<evidence type="ECO:0000256" key="4">
    <source>
        <dbReference type="ARBA" id="ARBA00022475"/>
    </source>
</evidence>
<comment type="catalytic activity">
    <reaction evidence="16">
        <text>[GlcNAc-(1-&gt;4)-Mur2Ac(oyl-L-Ala-gamma-D-Glu-L-Lys-D-Ala-D-Ala)](n)-di-trans,octa-cis-undecaprenyl diphosphate + beta-D-GlcNAc-(1-&gt;4)-Mur2Ac(oyl-L-Ala-gamma-D-Glu-L-Lys-D-Ala-D-Ala)-di-trans,octa-cis-undecaprenyl diphosphate = [GlcNAc-(1-&gt;4)-Mur2Ac(oyl-L-Ala-gamma-D-Glu-L-Lys-D-Ala-D-Ala)](n+1)-di-trans,octa-cis-undecaprenyl diphosphate + di-trans,octa-cis-undecaprenyl diphosphate + H(+)</text>
        <dbReference type="Rhea" id="RHEA:23708"/>
        <dbReference type="Rhea" id="RHEA-COMP:9602"/>
        <dbReference type="Rhea" id="RHEA-COMP:9603"/>
        <dbReference type="ChEBI" id="CHEBI:15378"/>
        <dbReference type="ChEBI" id="CHEBI:58405"/>
        <dbReference type="ChEBI" id="CHEBI:60033"/>
        <dbReference type="ChEBI" id="CHEBI:78435"/>
        <dbReference type="EC" id="2.4.99.28"/>
    </reaction>
</comment>
<evidence type="ECO:0000256" key="2">
    <source>
        <dbReference type="ARBA" id="ARBA00007090"/>
    </source>
</evidence>
<dbReference type="SUPFAM" id="SSF56601">
    <property type="entry name" value="beta-lactamase/transpeptidase-like"/>
    <property type="match status" value="1"/>
</dbReference>
<dbReference type="FunFam" id="1.10.3810.10:FF:000001">
    <property type="entry name" value="Penicillin-binding protein 1A"/>
    <property type="match status" value="1"/>
</dbReference>
<accession>A0A1F5ZU33</accession>
<dbReference type="Gene3D" id="3.40.710.10">
    <property type="entry name" value="DD-peptidase/beta-lactamase superfamily"/>
    <property type="match status" value="1"/>
</dbReference>
<dbReference type="PANTHER" id="PTHR32282:SF11">
    <property type="entry name" value="PENICILLIN-BINDING PROTEIN 1B"/>
    <property type="match status" value="1"/>
</dbReference>
<feature type="domain" description="Glycosyl transferase family 51" evidence="19">
    <location>
        <begin position="176"/>
        <end position="350"/>
    </location>
</feature>
<dbReference type="GO" id="GO:0008955">
    <property type="term" value="F:peptidoglycan glycosyltransferase activity"/>
    <property type="evidence" value="ECO:0007669"/>
    <property type="project" value="UniProtKB-EC"/>
</dbReference>
<evidence type="ECO:0000259" key="18">
    <source>
        <dbReference type="Pfam" id="PF00905"/>
    </source>
</evidence>
<dbReference type="NCBIfam" id="TIGR02074">
    <property type="entry name" value="PBP_1a_fam"/>
    <property type="match status" value="1"/>
</dbReference>
<evidence type="ECO:0000256" key="17">
    <source>
        <dbReference type="SAM" id="Phobius"/>
    </source>
</evidence>
<keyword evidence="12 17" id="KW-0472">Membrane</keyword>
<comment type="catalytic activity">
    <reaction evidence="15">
        <text>Preferential cleavage: (Ac)2-L-Lys-D-Ala-|-D-Ala. Also transpeptidation of peptidyl-alanyl moieties that are N-acyl substituents of D-alanine.</text>
        <dbReference type="EC" id="3.4.16.4"/>
    </reaction>
</comment>
<evidence type="ECO:0000256" key="13">
    <source>
        <dbReference type="ARBA" id="ARBA00023268"/>
    </source>
</evidence>
<evidence type="ECO:0000256" key="12">
    <source>
        <dbReference type="ARBA" id="ARBA00023136"/>
    </source>
</evidence>
<dbReference type="GO" id="GO:0009252">
    <property type="term" value="P:peptidoglycan biosynthetic process"/>
    <property type="evidence" value="ECO:0007669"/>
    <property type="project" value="UniProtKB-KW"/>
</dbReference>
<dbReference type="SUPFAM" id="SSF53955">
    <property type="entry name" value="Lysozyme-like"/>
    <property type="match status" value="1"/>
</dbReference>
<dbReference type="AlphaFoldDB" id="A0A1F5ZU33"/>
<feature type="transmembrane region" description="Helical" evidence="17">
    <location>
        <begin position="117"/>
        <end position="144"/>
    </location>
</feature>
<evidence type="ECO:0000313" key="21">
    <source>
        <dbReference type="Proteomes" id="UP000176923"/>
    </source>
</evidence>
<dbReference type="InterPro" id="IPR023346">
    <property type="entry name" value="Lysozyme-like_dom_sf"/>
</dbReference>
<evidence type="ECO:0000256" key="5">
    <source>
        <dbReference type="ARBA" id="ARBA00022645"/>
    </source>
</evidence>
<evidence type="ECO:0000256" key="6">
    <source>
        <dbReference type="ARBA" id="ARBA00022670"/>
    </source>
</evidence>
<evidence type="ECO:0000256" key="7">
    <source>
        <dbReference type="ARBA" id="ARBA00022676"/>
    </source>
</evidence>
<evidence type="ECO:0000256" key="14">
    <source>
        <dbReference type="ARBA" id="ARBA00023316"/>
    </source>
</evidence>
<dbReference type="InterPro" id="IPR036950">
    <property type="entry name" value="PBP_transglycosylase"/>
</dbReference>
<dbReference type="Pfam" id="PF00912">
    <property type="entry name" value="Transgly"/>
    <property type="match status" value="1"/>
</dbReference>
<dbReference type="GO" id="GO:0005886">
    <property type="term" value="C:plasma membrane"/>
    <property type="evidence" value="ECO:0007669"/>
    <property type="project" value="UniProtKB-SubCell"/>
</dbReference>
<dbReference type="InterPro" id="IPR012338">
    <property type="entry name" value="Beta-lactam/transpept-like"/>
</dbReference>
<dbReference type="EMBL" id="MFJL01000019">
    <property type="protein sequence ID" value="OGG15632.1"/>
    <property type="molecule type" value="Genomic_DNA"/>
</dbReference>
<evidence type="ECO:0000256" key="11">
    <source>
        <dbReference type="ARBA" id="ARBA00022984"/>
    </source>
</evidence>
<evidence type="ECO:0000256" key="10">
    <source>
        <dbReference type="ARBA" id="ARBA00022960"/>
    </source>
</evidence>
<keyword evidence="5" id="KW-0121">Carboxypeptidase</keyword>
<dbReference type="GO" id="GO:0030288">
    <property type="term" value="C:outer membrane-bounded periplasmic space"/>
    <property type="evidence" value="ECO:0007669"/>
    <property type="project" value="TreeGrafter"/>
</dbReference>
<evidence type="ECO:0000256" key="9">
    <source>
        <dbReference type="ARBA" id="ARBA00022801"/>
    </source>
</evidence>
<dbReference type="PANTHER" id="PTHR32282">
    <property type="entry name" value="BINDING PROTEIN TRANSPEPTIDASE, PUTATIVE-RELATED"/>
    <property type="match status" value="1"/>
</dbReference>
<dbReference type="Pfam" id="PF00905">
    <property type="entry name" value="Transpeptidase"/>
    <property type="match status" value="1"/>
</dbReference>
<sequence length="771" mass="85537">MRFLYVLATLMLLIFKSVGDTTLGLIQLIFSLLKITYKIIVWLTRLLIKIIKRIEHTGSLFIRSVLFILLSKYKESKENFRISSSKVSTDVLTYLLGHINLPRVHFKLEMKLPVISFFSRVITAVKFFLLGASIAGMIFLYFYLKYLVTSLPNPTYLTQRDIATSTKIFDRKGILLYEIYADENRTPLSFTDIPKDVKNATIAIEDRNFYTNKGFSLRGIIRALYHNYETSETVEGGSTITQQLVRSALLTPEKTIARKAKEIVISFWAEQIYSKDHILEMYLNQVPYGGTAWGIEAAAQTYFGKSAKDLKLSEAALLAGLPAAPSLYSPTGAHPELAKERQKEVLHQMKEQGYITQEEENKAKEDSLIYRHPTVPIAAPHFVMYVKDYLEKLYGTRKVEKGGLRVVTTLDLSIQQMAEKVVSEEVGKLGSLSVGNGAAVVVNPQNGEILAMVGSKDYFELQWGSVNLTTALRQPGSSIKVVTYAAALSHGFTPASILEDTPITYHMEGQPDYSPVNYDGRFHGLIPLRTALASSYNIPAVKVLNKIGIDTMLDTGKAMGITTWPDRSKYGLSLTLGGGDITMFDMATVYSTLARGGEKKELNPILKLTTWKEENLIIPSPVVQQAISPEVSYLLSNILSDNIARTPAFGPNSSLVIPGHTVSVKTGTTDNKRDNWTIGYTNDFVVATWVGNNDNSPMNPSLTSGVTGAAPIWNQIMSSLLKDKPDHPFDIPPGIVSVPCYGRVEYFISGTEPKGRCSPLPTFPTYTPAPR</sequence>
<comment type="caution">
    <text evidence="20">The sequence shown here is derived from an EMBL/GenBank/DDBJ whole genome shotgun (WGS) entry which is preliminary data.</text>
</comment>
<dbReference type="GO" id="GO:0008658">
    <property type="term" value="F:penicillin binding"/>
    <property type="evidence" value="ECO:0007669"/>
    <property type="project" value="InterPro"/>
</dbReference>
<keyword evidence="8" id="KW-0808">Transferase</keyword>
<keyword evidence="17" id="KW-1133">Transmembrane helix</keyword>
<evidence type="ECO:0000256" key="8">
    <source>
        <dbReference type="ARBA" id="ARBA00022679"/>
    </source>
</evidence>
<dbReference type="Gene3D" id="1.10.3810.10">
    <property type="entry name" value="Biosynthetic peptidoglycan transglycosylase-like"/>
    <property type="match status" value="1"/>
</dbReference>
<keyword evidence="17" id="KW-0812">Transmembrane</keyword>
<dbReference type="InterPro" id="IPR001264">
    <property type="entry name" value="Glyco_trans_51"/>
</dbReference>
<organism evidence="20 21">
    <name type="scientific">Candidatus Gottesmanbacteria bacterium RIFCSPHIGHO2_02_FULL_39_11</name>
    <dbReference type="NCBI Taxonomy" id="1798382"/>
    <lineage>
        <taxon>Bacteria</taxon>
        <taxon>Candidatus Gottesmaniibacteriota</taxon>
    </lineage>
</organism>
<feature type="transmembrane region" description="Helical" evidence="17">
    <location>
        <begin position="29"/>
        <end position="48"/>
    </location>
</feature>
<evidence type="ECO:0000256" key="16">
    <source>
        <dbReference type="ARBA" id="ARBA00049902"/>
    </source>
</evidence>
<dbReference type="GO" id="GO:0006508">
    <property type="term" value="P:proteolysis"/>
    <property type="evidence" value="ECO:0007669"/>
    <property type="project" value="UniProtKB-KW"/>
</dbReference>
<evidence type="ECO:0000256" key="15">
    <source>
        <dbReference type="ARBA" id="ARBA00034000"/>
    </source>
</evidence>
<dbReference type="GO" id="GO:0071555">
    <property type="term" value="P:cell wall organization"/>
    <property type="evidence" value="ECO:0007669"/>
    <property type="project" value="UniProtKB-KW"/>
</dbReference>
<evidence type="ECO:0000313" key="20">
    <source>
        <dbReference type="EMBL" id="OGG15632.1"/>
    </source>
</evidence>
<keyword evidence="7" id="KW-0328">Glycosyltransferase</keyword>
<gene>
    <name evidence="20" type="ORF">A3D77_01230</name>
</gene>
<keyword evidence="6" id="KW-0645">Protease</keyword>
<dbReference type="GO" id="GO:0009002">
    <property type="term" value="F:serine-type D-Ala-D-Ala carboxypeptidase activity"/>
    <property type="evidence" value="ECO:0007669"/>
    <property type="project" value="UniProtKB-EC"/>
</dbReference>
<keyword evidence="11" id="KW-0573">Peptidoglycan synthesis</keyword>
<evidence type="ECO:0000256" key="3">
    <source>
        <dbReference type="ARBA" id="ARBA00007739"/>
    </source>
</evidence>
<keyword evidence="9" id="KW-0378">Hydrolase</keyword>
<feature type="domain" description="Penicillin-binding protein transpeptidase" evidence="18">
    <location>
        <begin position="437"/>
        <end position="717"/>
    </location>
</feature>
<keyword evidence="14" id="KW-0961">Cell wall biogenesis/degradation</keyword>
<protein>
    <submittedName>
        <fullName evidence="20">Uncharacterized protein</fullName>
    </submittedName>
</protein>
<evidence type="ECO:0000256" key="1">
    <source>
        <dbReference type="ARBA" id="ARBA00004236"/>
    </source>
</evidence>
<comment type="subcellular location">
    <subcellularLocation>
        <location evidence="1">Cell membrane</location>
    </subcellularLocation>
</comment>
<dbReference type="STRING" id="1798382.A3D77_01230"/>
<keyword evidence="4" id="KW-1003">Cell membrane</keyword>
<reference evidence="20 21" key="1">
    <citation type="journal article" date="2016" name="Nat. Commun.">
        <title>Thousands of microbial genomes shed light on interconnected biogeochemical processes in an aquifer system.</title>
        <authorList>
            <person name="Anantharaman K."/>
            <person name="Brown C.T."/>
            <person name="Hug L.A."/>
            <person name="Sharon I."/>
            <person name="Castelle C.J."/>
            <person name="Probst A.J."/>
            <person name="Thomas B.C."/>
            <person name="Singh A."/>
            <person name="Wilkins M.J."/>
            <person name="Karaoz U."/>
            <person name="Brodie E.L."/>
            <person name="Williams K.H."/>
            <person name="Hubbard S.S."/>
            <person name="Banfield J.F."/>
        </authorList>
    </citation>
    <scope>NUCLEOTIDE SEQUENCE [LARGE SCALE GENOMIC DNA]</scope>
</reference>
<proteinExistence type="inferred from homology"/>
<dbReference type="Proteomes" id="UP000176923">
    <property type="component" value="Unassembled WGS sequence"/>
</dbReference>
<dbReference type="GO" id="GO:0008360">
    <property type="term" value="P:regulation of cell shape"/>
    <property type="evidence" value="ECO:0007669"/>
    <property type="project" value="UniProtKB-KW"/>
</dbReference>
<evidence type="ECO:0000259" key="19">
    <source>
        <dbReference type="Pfam" id="PF00912"/>
    </source>
</evidence>